<evidence type="ECO:0000256" key="1">
    <source>
        <dbReference type="SAM" id="Phobius"/>
    </source>
</evidence>
<evidence type="ECO:0000313" key="4">
    <source>
        <dbReference type="Proteomes" id="UP000196230"/>
    </source>
</evidence>
<dbReference type="Proteomes" id="UP000196230">
    <property type="component" value="Unassembled WGS sequence"/>
</dbReference>
<feature type="transmembrane region" description="Helical" evidence="1">
    <location>
        <begin position="110"/>
        <end position="132"/>
    </location>
</feature>
<feature type="transmembrane region" description="Helical" evidence="1">
    <location>
        <begin position="79"/>
        <end position="98"/>
    </location>
</feature>
<protein>
    <recommendedName>
        <fullName evidence="6">ATP synthase protein I2</fullName>
    </recommendedName>
</protein>
<evidence type="ECO:0008006" key="6">
    <source>
        <dbReference type="Google" id="ProtNLM"/>
    </source>
</evidence>
<feature type="transmembrane region" description="Helical" evidence="1">
    <location>
        <begin position="47"/>
        <end position="72"/>
    </location>
</feature>
<reference evidence="2 4" key="1">
    <citation type="submission" date="2017-02" db="EMBL/GenBank/DDBJ databases">
        <authorList>
            <person name="Peterson S.W."/>
        </authorList>
    </citation>
    <scope>NUCLEOTIDE SEQUENCE [LARGE SCALE GENOMIC DNA]</scope>
    <source>
        <strain evidence="2 4">2B3F</strain>
    </source>
</reference>
<dbReference type="RefSeq" id="WP_067189189.1">
    <property type="nucleotide sequence ID" value="NZ_CP126965.1"/>
</dbReference>
<dbReference type="Proteomes" id="UP000297477">
    <property type="component" value="Unassembled WGS sequence"/>
</dbReference>
<sequence length="139" mass="14701">MTARRRRAPRENTRGWWGILLVSVAATAAAVAVCALVSGLMHGGAAAASAGLGGGLVLLLSAVTLALIAWLWDRQREMVMVLSIGAFVLKIVLYGLALTVVPRPPWLDELAAGVAALVAIVVWQAAEVLVFARTRRSIY</sequence>
<keyword evidence="1" id="KW-0472">Membrane</keyword>
<gene>
    <name evidence="3" type="ORF">E4A49_00300</name>
    <name evidence="2" type="ORF">FM125_02165</name>
</gene>
<evidence type="ECO:0000313" key="5">
    <source>
        <dbReference type="Proteomes" id="UP000297477"/>
    </source>
</evidence>
<dbReference type="AlphaFoldDB" id="A0A1R4IG56"/>
<organism evidence="2 4">
    <name type="scientific">Micrococcus lylae</name>
    <dbReference type="NCBI Taxonomy" id="1273"/>
    <lineage>
        <taxon>Bacteria</taxon>
        <taxon>Bacillati</taxon>
        <taxon>Actinomycetota</taxon>
        <taxon>Actinomycetes</taxon>
        <taxon>Micrococcales</taxon>
        <taxon>Micrococcaceae</taxon>
        <taxon>Micrococcus</taxon>
    </lineage>
</organism>
<keyword evidence="1" id="KW-1133">Transmembrane helix</keyword>
<keyword evidence="5" id="KW-1185">Reference proteome</keyword>
<accession>A0A1R4IG56</accession>
<dbReference type="OrthoDB" id="4951405at2"/>
<feature type="transmembrane region" description="Helical" evidence="1">
    <location>
        <begin position="16"/>
        <end position="41"/>
    </location>
</feature>
<evidence type="ECO:0000313" key="3">
    <source>
        <dbReference type="EMBL" id="TFI01506.1"/>
    </source>
</evidence>
<evidence type="ECO:0000313" key="2">
    <source>
        <dbReference type="EMBL" id="SJN18749.1"/>
    </source>
</evidence>
<dbReference type="EMBL" id="SPKT01000001">
    <property type="protein sequence ID" value="TFI01506.1"/>
    <property type="molecule type" value="Genomic_DNA"/>
</dbReference>
<dbReference type="EMBL" id="FUKP01000014">
    <property type="protein sequence ID" value="SJN18749.1"/>
    <property type="molecule type" value="Genomic_DNA"/>
</dbReference>
<keyword evidence="1" id="KW-0812">Transmembrane</keyword>
<name>A0A1R4IG56_9MICC</name>
<proteinExistence type="predicted"/>
<reference evidence="3 5" key="2">
    <citation type="submission" date="2019-03" db="EMBL/GenBank/DDBJ databases">
        <title>Reclassification of Micrococcus aloeverae and Micrococcus yunnanensis as later heterotypic synonyms of Micrococcus luteus.</title>
        <authorList>
            <person name="Huang C.-H."/>
        </authorList>
    </citation>
    <scope>NUCLEOTIDE SEQUENCE [LARGE SCALE GENOMIC DNA]</scope>
    <source>
        <strain evidence="3 5">BCRC 12151</strain>
    </source>
</reference>